<accession>A0A3N4I2M3</accession>
<dbReference type="AlphaFoldDB" id="A0A3N4I2M3"/>
<feature type="region of interest" description="Disordered" evidence="1">
    <location>
        <begin position="44"/>
        <end position="87"/>
    </location>
</feature>
<protein>
    <submittedName>
        <fullName evidence="2">Uncharacterized protein</fullName>
    </submittedName>
</protein>
<name>A0A3N4I2M3_ASCIM</name>
<reference evidence="2 3" key="1">
    <citation type="journal article" date="2018" name="Nat. Ecol. Evol.">
        <title>Pezizomycetes genomes reveal the molecular basis of ectomycorrhizal truffle lifestyle.</title>
        <authorList>
            <person name="Murat C."/>
            <person name="Payen T."/>
            <person name="Noel B."/>
            <person name="Kuo A."/>
            <person name="Morin E."/>
            <person name="Chen J."/>
            <person name="Kohler A."/>
            <person name="Krizsan K."/>
            <person name="Balestrini R."/>
            <person name="Da Silva C."/>
            <person name="Montanini B."/>
            <person name="Hainaut M."/>
            <person name="Levati E."/>
            <person name="Barry K.W."/>
            <person name="Belfiori B."/>
            <person name="Cichocki N."/>
            <person name="Clum A."/>
            <person name="Dockter R.B."/>
            <person name="Fauchery L."/>
            <person name="Guy J."/>
            <person name="Iotti M."/>
            <person name="Le Tacon F."/>
            <person name="Lindquist E.A."/>
            <person name="Lipzen A."/>
            <person name="Malagnac F."/>
            <person name="Mello A."/>
            <person name="Molinier V."/>
            <person name="Miyauchi S."/>
            <person name="Poulain J."/>
            <person name="Riccioni C."/>
            <person name="Rubini A."/>
            <person name="Sitrit Y."/>
            <person name="Splivallo R."/>
            <person name="Traeger S."/>
            <person name="Wang M."/>
            <person name="Zifcakova L."/>
            <person name="Wipf D."/>
            <person name="Zambonelli A."/>
            <person name="Paolocci F."/>
            <person name="Nowrousian M."/>
            <person name="Ottonello S."/>
            <person name="Baldrian P."/>
            <person name="Spatafora J.W."/>
            <person name="Henrissat B."/>
            <person name="Nagy L.G."/>
            <person name="Aury J.M."/>
            <person name="Wincker P."/>
            <person name="Grigoriev I.V."/>
            <person name="Bonfante P."/>
            <person name="Martin F.M."/>
        </authorList>
    </citation>
    <scope>NUCLEOTIDE SEQUENCE [LARGE SCALE GENOMIC DNA]</scope>
    <source>
        <strain evidence="2 3">RN42</strain>
    </source>
</reference>
<proteinExistence type="predicted"/>
<feature type="compositionally biased region" description="Low complexity" evidence="1">
    <location>
        <begin position="65"/>
        <end position="80"/>
    </location>
</feature>
<feature type="compositionally biased region" description="Polar residues" evidence="1">
    <location>
        <begin position="44"/>
        <end position="57"/>
    </location>
</feature>
<organism evidence="2 3">
    <name type="scientific">Ascobolus immersus RN42</name>
    <dbReference type="NCBI Taxonomy" id="1160509"/>
    <lineage>
        <taxon>Eukaryota</taxon>
        <taxon>Fungi</taxon>
        <taxon>Dikarya</taxon>
        <taxon>Ascomycota</taxon>
        <taxon>Pezizomycotina</taxon>
        <taxon>Pezizomycetes</taxon>
        <taxon>Pezizales</taxon>
        <taxon>Ascobolaceae</taxon>
        <taxon>Ascobolus</taxon>
    </lineage>
</organism>
<feature type="region of interest" description="Disordered" evidence="1">
    <location>
        <begin position="185"/>
        <end position="209"/>
    </location>
</feature>
<evidence type="ECO:0000313" key="3">
    <source>
        <dbReference type="Proteomes" id="UP000275078"/>
    </source>
</evidence>
<evidence type="ECO:0000256" key="1">
    <source>
        <dbReference type="SAM" id="MobiDB-lite"/>
    </source>
</evidence>
<keyword evidence="3" id="KW-1185">Reference proteome</keyword>
<evidence type="ECO:0000313" key="2">
    <source>
        <dbReference type="EMBL" id="RPA80365.1"/>
    </source>
</evidence>
<dbReference type="EMBL" id="ML119689">
    <property type="protein sequence ID" value="RPA80365.1"/>
    <property type="molecule type" value="Genomic_DNA"/>
</dbReference>
<gene>
    <name evidence="2" type="ORF">BJ508DRAFT_327474</name>
</gene>
<sequence length="380" mass="42204">MVQDLAEKIQRQTTLDSVASELETVALQEQKQVLLTMEPEALSRNPSVRANSGSPSPTIAVRAFSSSSHRSSSSRASSTSKTPVRNVSRFGSDFSHVAVSPFVITETIAIIDAQTGRTTREPVLEQRSPYFPHRVYQQPTRSHSLDSADLLKTIGSRPSITASQRNSYIQNPPVRNHTAMETLSELASPARRPTSETTSNHKPTSPKARTGITSLKKWAVTPFRTFPALARKLFQSNPRSEPRPTVPLTISCIRPNGRAPFPVLDYERNHCHINLIEDLPSLEQILGFGGANCYLRTSTTEGLISAFEQHSHLRVHSSVPGRAAQQMFCESIKRIVRVDVSLMPMLMARADSTLTGLESRQWCEYLLYLWVVRMAGEVAK</sequence>
<dbReference type="Proteomes" id="UP000275078">
    <property type="component" value="Unassembled WGS sequence"/>
</dbReference>